<evidence type="ECO:0000313" key="9">
    <source>
        <dbReference type="EMBL" id="KAK3201194.1"/>
    </source>
</evidence>
<comment type="caution">
    <text evidence="9">The sequence shown here is derived from an EMBL/GenBank/DDBJ whole genome shotgun (WGS) entry which is preliminary data.</text>
</comment>
<feature type="chain" id="PRO_5042977853" evidence="6">
    <location>
        <begin position="22"/>
        <end position="701"/>
    </location>
</feature>
<dbReference type="FunFam" id="2.60.120.560:FF:000003">
    <property type="entry name" value="Extracellular exo-inulinase inuE"/>
    <property type="match status" value="1"/>
</dbReference>
<dbReference type="Pfam" id="PF00251">
    <property type="entry name" value="Glyco_hydro_32N"/>
    <property type="match status" value="2"/>
</dbReference>
<evidence type="ECO:0000259" key="7">
    <source>
        <dbReference type="Pfam" id="PF00251"/>
    </source>
</evidence>
<dbReference type="InterPro" id="IPR013320">
    <property type="entry name" value="ConA-like_dom_sf"/>
</dbReference>
<dbReference type="GO" id="GO:0004575">
    <property type="term" value="F:sucrose alpha-glucosidase activity"/>
    <property type="evidence" value="ECO:0007669"/>
    <property type="project" value="TreeGrafter"/>
</dbReference>
<proteinExistence type="inferred from homology"/>
<evidence type="ECO:0000256" key="3">
    <source>
        <dbReference type="ARBA" id="ARBA00022801"/>
    </source>
</evidence>
<dbReference type="InterPro" id="IPR013189">
    <property type="entry name" value="Glyco_hydro_32_C"/>
</dbReference>
<dbReference type="Gene3D" id="2.115.10.20">
    <property type="entry name" value="Glycosyl hydrolase domain, family 43"/>
    <property type="match status" value="2"/>
</dbReference>
<dbReference type="GO" id="GO:0005987">
    <property type="term" value="P:sucrose catabolic process"/>
    <property type="evidence" value="ECO:0007669"/>
    <property type="project" value="TreeGrafter"/>
</dbReference>
<feature type="domain" description="Glycosyl hydrolase family 32 N-terminal" evidence="7">
    <location>
        <begin position="454"/>
        <end position="532"/>
    </location>
</feature>
<dbReference type="InterPro" id="IPR023296">
    <property type="entry name" value="Glyco_hydro_beta-prop_sf"/>
</dbReference>
<dbReference type="SUPFAM" id="SSF49899">
    <property type="entry name" value="Concanavalin A-like lectins/glucanases"/>
    <property type="match status" value="1"/>
</dbReference>
<keyword evidence="4 5" id="KW-0326">Glycosidase</keyword>
<dbReference type="InterPro" id="IPR018053">
    <property type="entry name" value="Glyco_hydro_32_AS"/>
</dbReference>
<dbReference type="InterPro" id="IPR013148">
    <property type="entry name" value="Glyco_hydro_32_N"/>
</dbReference>
<gene>
    <name evidence="9" type="ORF">GRF29_185g33184</name>
</gene>
<feature type="domain" description="Glycosyl hydrolase family 32 C-terminal" evidence="8">
    <location>
        <begin position="536"/>
        <end position="689"/>
    </location>
</feature>
<feature type="domain" description="Glycosyl hydrolase family 32 N-terminal" evidence="7">
    <location>
        <begin position="33"/>
        <end position="295"/>
    </location>
</feature>
<dbReference type="GO" id="GO:0051670">
    <property type="term" value="F:inulinase activity"/>
    <property type="evidence" value="ECO:0007669"/>
    <property type="project" value="UniProtKB-ARBA"/>
</dbReference>
<evidence type="ECO:0000256" key="2">
    <source>
        <dbReference type="ARBA" id="ARBA00022729"/>
    </source>
</evidence>
<organism evidence="9 10">
    <name type="scientific">Pseudopithomyces chartarum</name>
    <dbReference type="NCBI Taxonomy" id="1892770"/>
    <lineage>
        <taxon>Eukaryota</taxon>
        <taxon>Fungi</taxon>
        <taxon>Dikarya</taxon>
        <taxon>Ascomycota</taxon>
        <taxon>Pezizomycotina</taxon>
        <taxon>Dothideomycetes</taxon>
        <taxon>Pleosporomycetidae</taxon>
        <taxon>Pleosporales</taxon>
        <taxon>Massarineae</taxon>
        <taxon>Didymosphaeriaceae</taxon>
        <taxon>Pseudopithomyces</taxon>
    </lineage>
</organism>
<evidence type="ECO:0000256" key="6">
    <source>
        <dbReference type="SAM" id="SignalP"/>
    </source>
</evidence>
<evidence type="ECO:0000259" key="8">
    <source>
        <dbReference type="Pfam" id="PF08244"/>
    </source>
</evidence>
<protein>
    <submittedName>
        <fullName evidence="9">Uncharacterized protein</fullName>
    </submittedName>
</protein>
<sequence>MGAFIRNTLVFGLCTIHAVFGQTYTEPYRPQYHFTPQENWMNDPNGLLYYNGIYHMYYQYNPGGTTWGAMSWGHATSRDMIHWQHQPIALLARGYPGNITEMFFSGSVVADTENTSGFGNRKRVPLVAMYTSYYPVAQVVPSGKLVREGQQSQSIAYSLDEGITWTTHEASNPVILNPPEQYKDQYKDFRDPFLFWHDDSKKWVTVISLAQLRKILIYTSSDLKTWVYVSEFGPVNAVGGVWECPSIFPLPLNGDKTNVKWIAQIGLNPGGPPGVIGSGTQYLVGGFNGSTFTADPDNVYPAPTMPKESVIFQDFESSGSFADSGWIPTGDLIEARPANGTLTGQQTVTGYLGNRLLNTFFKGDSTTGTLTSPSFKISHKYINFLIGGGYAPNKTCIDLEILGKVVRTSTGENREELSWHGWDVSAFMGQSAVIRIIDLSTDGWGHITVDAISFSDTLARIQEANWVDWGPDFYAALTFNGLSPADRVDIAWMNNWQYGAVIPTSPWRSAMSIPRKFSLKTINGKATLVHKPLKELTTLESSHRYSRSWDVVQEGSWKLDLSGKALNINLSFSDRSPMALKSPQFDIALRASSSLAHQTRVGYDFTSKQIFVDRTLSGDIGFDSTFPATYFAPLTPDKDGKINMRILLDWSSIEIFGGAGETTISAQIFPPEEAIQAWLFSTDGNTKKVKIVASGIESAWN</sequence>
<dbReference type="Gene3D" id="2.60.120.560">
    <property type="entry name" value="Exo-inulinase, domain 1"/>
    <property type="match status" value="1"/>
</dbReference>
<dbReference type="InterPro" id="IPR001362">
    <property type="entry name" value="Glyco_hydro_32"/>
</dbReference>
<keyword evidence="2 6" id="KW-0732">Signal</keyword>
<evidence type="ECO:0000256" key="4">
    <source>
        <dbReference type="ARBA" id="ARBA00023295"/>
    </source>
</evidence>
<evidence type="ECO:0000256" key="5">
    <source>
        <dbReference type="RuleBase" id="RU362110"/>
    </source>
</evidence>
<dbReference type="PROSITE" id="PS00609">
    <property type="entry name" value="GLYCOSYL_HYDROL_F32"/>
    <property type="match status" value="1"/>
</dbReference>
<reference evidence="9 10" key="1">
    <citation type="submission" date="2021-02" db="EMBL/GenBank/DDBJ databases">
        <title>Genome assembly of Pseudopithomyces chartarum.</title>
        <authorList>
            <person name="Jauregui R."/>
            <person name="Singh J."/>
            <person name="Voisey C."/>
        </authorList>
    </citation>
    <scope>NUCLEOTIDE SEQUENCE [LARGE SCALE GENOMIC DNA]</scope>
    <source>
        <strain evidence="9 10">AGR01</strain>
    </source>
</reference>
<comment type="similarity">
    <text evidence="1 5">Belongs to the glycosyl hydrolase 32 family.</text>
</comment>
<dbReference type="SUPFAM" id="SSF75005">
    <property type="entry name" value="Arabinanase/levansucrase/invertase"/>
    <property type="match status" value="1"/>
</dbReference>
<dbReference type="EMBL" id="WVTA01000016">
    <property type="protein sequence ID" value="KAK3201194.1"/>
    <property type="molecule type" value="Genomic_DNA"/>
</dbReference>
<evidence type="ECO:0000313" key="10">
    <source>
        <dbReference type="Proteomes" id="UP001280581"/>
    </source>
</evidence>
<evidence type="ECO:0000256" key="1">
    <source>
        <dbReference type="ARBA" id="ARBA00009902"/>
    </source>
</evidence>
<dbReference type="PANTHER" id="PTHR42800:SF1">
    <property type="entry name" value="EXOINULINASE INUD (AFU_ORTHOLOGUE AFUA_5G00480)"/>
    <property type="match status" value="1"/>
</dbReference>
<keyword evidence="3 5" id="KW-0378">Hydrolase</keyword>
<feature type="signal peptide" evidence="6">
    <location>
        <begin position="1"/>
        <end position="21"/>
    </location>
</feature>
<dbReference type="AlphaFoldDB" id="A0AAN6LP32"/>
<dbReference type="Proteomes" id="UP001280581">
    <property type="component" value="Unassembled WGS sequence"/>
</dbReference>
<dbReference type="Pfam" id="PF08244">
    <property type="entry name" value="Glyco_hydro_32C"/>
    <property type="match status" value="1"/>
</dbReference>
<dbReference type="SMART" id="SM00640">
    <property type="entry name" value="Glyco_32"/>
    <property type="match status" value="1"/>
</dbReference>
<name>A0AAN6LP32_9PLEO</name>
<dbReference type="GO" id="GO:0005737">
    <property type="term" value="C:cytoplasm"/>
    <property type="evidence" value="ECO:0007669"/>
    <property type="project" value="TreeGrafter"/>
</dbReference>
<keyword evidence="10" id="KW-1185">Reference proteome</keyword>
<dbReference type="PANTHER" id="PTHR42800">
    <property type="entry name" value="EXOINULINASE INUD (AFU_ORTHOLOGUE AFUA_5G00480)"/>
    <property type="match status" value="1"/>
</dbReference>
<accession>A0AAN6LP32</accession>
<dbReference type="CDD" id="cd18622">
    <property type="entry name" value="GH32_Inu-like"/>
    <property type="match status" value="1"/>
</dbReference>